<evidence type="ECO:0000313" key="1">
    <source>
        <dbReference type="EMBL" id="KAI8031697.1"/>
    </source>
</evidence>
<proteinExistence type="predicted"/>
<dbReference type="Proteomes" id="UP001060215">
    <property type="component" value="Chromosome 1"/>
</dbReference>
<reference evidence="1 2" key="1">
    <citation type="journal article" date="2022" name="Plant J.">
        <title>Chromosome-level genome of Camellia lanceoleosa provides a valuable resource for understanding genome evolution and self-incompatibility.</title>
        <authorList>
            <person name="Gong W."/>
            <person name="Xiao S."/>
            <person name="Wang L."/>
            <person name="Liao Z."/>
            <person name="Chang Y."/>
            <person name="Mo W."/>
            <person name="Hu G."/>
            <person name="Li W."/>
            <person name="Zhao G."/>
            <person name="Zhu H."/>
            <person name="Hu X."/>
            <person name="Ji K."/>
            <person name="Xiang X."/>
            <person name="Song Q."/>
            <person name="Yuan D."/>
            <person name="Jin S."/>
            <person name="Zhang L."/>
        </authorList>
    </citation>
    <scope>NUCLEOTIDE SEQUENCE [LARGE SCALE GENOMIC DNA]</scope>
    <source>
        <strain evidence="1">SQ_2022a</strain>
    </source>
</reference>
<accession>A0ACC0J0K3</accession>
<comment type="caution">
    <text evidence="1">The sequence shown here is derived from an EMBL/GenBank/DDBJ whole genome shotgun (WGS) entry which is preliminary data.</text>
</comment>
<name>A0ACC0J0K3_9ERIC</name>
<protein>
    <submittedName>
        <fullName evidence="1">Uncharacterized protein</fullName>
    </submittedName>
</protein>
<organism evidence="1 2">
    <name type="scientific">Camellia lanceoleosa</name>
    <dbReference type="NCBI Taxonomy" id="1840588"/>
    <lineage>
        <taxon>Eukaryota</taxon>
        <taxon>Viridiplantae</taxon>
        <taxon>Streptophyta</taxon>
        <taxon>Embryophyta</taxon>
        <taxon>Tracheophyta</taxon>
        <taxon>Spermatophyta</taxon>
        <taxon>Magnoliopsida</taxon>
        <taxon>eudicotyledons</taxon>
        <taxon>Gunneridae</taxon>
        <taxon>Pentapetalae</taxon>
        <taxon>asterids</taxon>
        <taxon>Ericales</taxon>
        <taxon>Theaceae</taxon>
        <taxon>Camellia</taxon>
    </lineage>
</organism>
<dbReference type="EMBL" id="CM045758">
    <property type="protein sequence ID" value="KAI8031697.1"/>
    <property type="molecule type" value="Genomic_DNA"/>
</dbReference>
<evidence type="ECO:0000313" key="2">
    <source>
        <dbReference type="Proteomes" id="UP001060215"/>
    </source>
</evidence>
<gene>
    <name evidence="1" type="ORF">LOK49_LG01G04067</name>
</gene>
<sequence length="220" mass="24542">MFRKHEALVSHRTKPKPVKTTSVSEKEKQPVKATGGKLAGFLNSVFRNGNSKKMKKNSSSSSTGGYGDARGEKSKVHSSIYAFMGIFIFLYKTSMNLKSGTSSNVLQLKRLRETLFAALIFQDLSFFDKEAVGDLTSRLGADCQRMSHVIENDMHLILCSSLRVATLIVQAMAGQVSLYRHLRKCCLWILVSEFQHSVSFNTGFSCPVRRNVDSDWSCIS</sequence>
<keyword evidence="2" id="KW-1185">Reference proteome</keyword>